<dbReference type="EMBL" id="MCOG01000190">
    <property type="protein sequence ID" value="ORY27843.1"/>
    <property type="molecule type" value="Genomic_DNA"/>
</dbReference>
<evidence type="ECO:0000313" key="3">
    <source>
        <dbReference type="Proteomes" id="UP000193920"/>
    </source>
</evidence>
<reference evidence="2 3" key="1">
    <citation type="submission" date="2016-08" db="EMBL/GenBank/DDBJ databases">
        <title>A Parts List for Fungal Cellulosomes Revealed by Comparative Genomics.</title>
        <authorList>
            <consortium name="DOE Joint Genome Institute"/>
            <person name="Haitjema C.H."/>
            <person name="Gilmore S.P."/>
            <person name="Henske J.K."/>
            <person name="Solomon K.V."/>
            <person name="De Groot R."/>
            <person name="Kuo A."/>
            <person name="Mondo S.J."/>
            <person name="Salamov A.A."/>
            <person name="Labutti K."/>
            <person name="Zhao Z."/>
            <person name="Chiniquy J."/>
            <person name="Barry K."/>
            <person name="Brewer H.M."/>
            <person name="Purvine S.O."/>
            <person name="Wright A.T."/>
            <person name="Boxma B."/>
            <person name="Van Alen T."/>
            <person name="Hackstein J.H."/>
            <person name="Baker S.E."/>
            <person name="Grigoriev I.V."/>
            <person name="O'Malley M.A."/>
        </authorList>
    </citation>
    <scope>NUCLEOTIDE SEQUENCE [LARGE SCALE GENOMIC DNA]</scope>
    <source>
        <strain evidence="2 3">G1</strain>
    </source>
</reference>
<keyword evidence="1" id="KW-1133">Transmembrane helix</keyword>
<keyword evidence="1" id="KW-0472">Membrane</keyword>
<feature type="transmembrane region" description="Helical" evidence="1">
    <location>
        <begin position="27"/>
        <end position="48"/>
    </location>
</feature>
<proteinExistence type="predicted"/>
<comment type="caution">
    <text evidence="2">The sequence shown here is derived from an EMBL/GenBank/DDBJ whole genome shotgun (WGS) entry which is preliminary data.</text>
</comment>
<protein>
    <submittedName>
        <fullName evidence="2">Uncharacterized protein</fullName>
    </submittedName>
</protein>
<keyword evidence="1" id="KW-0812">Transmembrane</keyword>
<organism evidence="2 3">
    <name type="scientific">Neocallimastix californiae</name>
    <dbReference type="NCBI Taxonomy" id="1754190"/>
    <lineage>
        <taxon>Eukaryota</taxon>
        <taxon>Fungi</taxon>
        <taxon>Fungi incertae sedis</taxon>
        <taxon>Chytridiomycota</taxon>
        <taxon>Chytridiomycota incertae sedis</taxon>
        <taxon>Neocallimastigomycetes</taxon>
        <taxon>Neocallimastigales</taxon>
        <taxon>Neocallimastigaceae</taxon>
        <taxon>Neocallimastix</taxon>
    </lineage>
</organism>
<gene>
    <name evidence="2" type="ORF">LY90DRAFT_674276</name>
</gene>
<dbReference type="OrthoDB" id="2154366at2759"/>
<accession>A0A1Y2AZ34</accession>
<keyword evidence="3" id="KW-1185">Reference proteome</keyword>
<evidence type="ECO:0000313" key="2">
    <source>
        <dbReference type="EMBL" id="ORY27843.1"/>
    </source>
</evidence>
<sequence>MKLSRESSNIIFINNESLYSSYSIYQIIYPIIILSLGLTISMLFYSIYNYCQKKENSQYAFLSVFKSLKEWREKLSIYQNIISDNKFKTTDKSSSLLSSPKKVLDKLINKSEVSEEIQDDTINNALKNDKKFIVKITQSKKNLFFNKIKNGFIITYINYYKYKNLSLNKLKSLKIIPIHQSFIYNYLRNQYYFIQYLLISHSNQWKERVTQIGKLILPIKKKNNDKHTFENENNIVYQNDITKIFNTTFDNLIENSINEDYIDPCFPKESISSLSPSLSLSSSNNLTDKSSSTCSINNSIIPKNTTVKLKKFHFDYYSKKIIFHPNSLYYEQNAKKYNTLEANFEKDLQFSSVTIVLTTGNQKKLPYFPRFPWYWDGVELFTGISIRPKPFYHPDYLSINWKPKKNFIKSNDKTTTLIINNTSSLKLINENLNRQNFTLSLARTNSF</sequence>
<dbReference type="AlphaFoldDB" id="A0A1Y2AZ34"/>
<dbReference type="Proteomes" id="UP000193920">
    <property type="component" value="Unassembled WGS sequence"/>
</dbReference>
<evidence type="ECO:0000256" key="1">
    <source>
        <dbReference type="SAM" id="Phobius"/>
    </source>
</evidence>
<name>A0A1Y2AZ34_9FUNG</name>